<dbReference type="PANTHER" id="PTHR10073:SF47">
    <property type="entry name" value="DNA MISMATCH REPAIR PROTEIN MLH3"/>
    <property type="match status" value="1"/>
</dbReference>
<dbReference type="Pfam" id="PF08676">
    <property type="entry name" value="MutL_C"/>
    <property type="match status" value="1"/>
</dbReference>
<reference evidence="2" key="1">
    <citation type="journal article" date="2023" name="Insect Mol. Biol.">
        <title>Genome sequencing provides insights into the evolution of gene families encoding plant cell wall-degrading enzymes in longhorned beetles.</title>
        <authorList>
            <person name="Shin N.R."/>
            <person name="Okamura Y."/>
            <person name="Kirsch R."/>
            <person name="Pauchet Y."/>
        </authorList>
    </citation>
    <scope>NUCLEOTIDE SEQUENCE</scope>
    <source>
        <strain evidence="2">MMC_N1</strain>
    </source>
</reference>
<dbReference type="Gene3D" id="3.30.1370.100">
    <property type="entry name" value="MutL, C-terminal domain, regulatory subdomain"/>
    <property type="match status" value="1"/>
</dbReference>
<dbReference type="InterPro" id="IPR001202">
    <property type="entry name" value="WW_dom"/>
</dbReference>
<gene>
    <name evidence="2" type="ORF">NQ317_008758</name>
</gene>
<dbReference type="InterPro" id="IPR038973">
    <property type="entry name" value="MutL/Mlh/Pms-like"/>
</dbReference>
<sequence length="816" mass="94362">MVSKCVQTTLDQRDVENKLNKNVFDDTNIADNCTIVFTGTVHSNKTPKFKVKGRVDKLDSPKNIFNNTVELSIGKSISGLEENDLSPIKSDISNMQCNEKFDHAENRNGKIINYSEQPQNQVSKHGRIFENVQESNMYLLQKPSYAFSIEEQYKTHRGVQNKNLFENGKSPYFLSKNNLHTIREKISVDQNQQILNDFSFYRKFYPPYQSTQRNYVHCNENDVELNTLHDFTIDNFGNFRPIFKSTQLTSDGANIVQCGSKFNQHFTERAICNDKTSFTDFDKKDNKNLNNFQMNTFQSNALTDNFISHTNLMNVSDYQQEGECNNCSFSINSEVINKRPPIFSFCPKIYLNEDNKQDDKMKFSNDQSKLVPTLSNQENLLENELKEENGWNRKKLLPETDLNKDKMEIFNDQSRLQITLSNQEKMNILEKELHEEKSWNRKKFLDWDSQNKPVAEKDNLRPFGDEWMKSKNNFGSSFYINKRTGFTSFFTPKPNRNNFKFDRRLEFVPKGLSPILKGFKDVDKSLSQNKKDILHGYILESHQDDLLIVKWQNYLKDNDPKTFFEEVYKEKVKQFGDSIPSISTAGKKLAKLNEIISFDKTLFVNISVIGQLDNKFIIVIDNTKKLLVLFDQHAVHERIRLEHLLTDYASAKIECDDKFIVFIPCNDLSLLGKNKTYLNSLGLSVEFFGNGVTVSEIPLCLYHKFKNDPMNTLNKAVQLFINEIINLIKETRGAFHKKLPPIIQNIMNLEACRGAIKFGDNLGNEESEKLLHQLSFCKLPFQCAHGRPTLMPLITLDNEIAVKSAHGTLNLKKAVI</sequence>
<dbReference type="EMBL" id="JAPWTJ010001360">
    <property type="protein sequence ID" value="KAJ8972348.1"/>
    <property type="molecule type" value="Genomic_DNA"/>
</dbReference>
<proteinExistence type="predicted"/>
<evidence type="ECO:0000259" key="1">
    <source>
        <dbReference type="PROSITE" id="PS01159"/>
    </source>
</evidence>
<protein>
    <recommendedName>
        <fullName evidence="1">WW domain-containing protein</fullName>
    </recommendedName>
</protein>
<dbReference type="InterPro" id="IPR037198">
    <property type="entry name" value="MutL_C_sf"/>
</dbReference>
<dbReference type="InterPro" id="IPR042120">
    <property type="entry name" value="MutL_C_dimsub"/>
</dbReference>
<dbReference type="PANTHER" id="PTHR10073">
    <property type="entry name" value="DNA MISMATCH REPAIR PROTEIN MLH, PMS, MUTL"/>
    <property type="match status" value="1"/>
</dbReference>
<name>A0ABQ9J4J8_9CUCU</name>
<dbReference type="PROSITE" id="PS01159">
    <property type="entry name" value="WW_DOMAIN_1"/>
    <property type="match status" value="1"/>
</dbReference>
<dbReference type="Proteomes" id="UP001162164">
    <property type="component" value="Unassembled WGS sequence"/>
</dbReference>
<keyword evidence="3" id="KW-1185">Reference proteome</keyword>
<accession>A0ABQ9J4J8</accession>
<evidence type="ECO:0000313" key="2">
    <source>
        <dbReference type="EMBL" id="KAJ8972348.1"/>
    </source>
</evidence>
<comment type="caution">
    <text evidence="2">The sequence shown here is derived from an EMBL/GenBank/DDBJ whole genome shotgun (WGS) entry which is preliminary data.</text>
</comment>
<dbReference type="SUPFAM" id="SSF118116">
    <property type="entry name" value="DNA mismatch repair protein MutL"/>
    <property type="match status" value="1"/>
</dbReference>
<dbReference type="InterPro" id="IPR042121">
    <property type="entry name" value="MutL_C_regsub"/>
</dbReference>
<dbReference type="SMART" id="SM00853">
    <property type="entry name" value="MutL_C"/>
    <property type="match status" value="1"/>
</dbReference>
<dbReference type="Gene3D" id="3.30.1540.20">
    <property type="entry name" value="MutL, C-terminal domain, dimerisation subdomain"/>
    <property type="match status" value="1"/>
</dbReference>
<organism evidence="2 3">
    <name type="scientific">Molorchus minor</name>
    <dbReference type="NCBI Taxonomy" id="1323400"/>
    <lineage>
        <taxon>Eukaryota</taxon>
        <taxon>Metazoa</taxon>
        <taxon>Ecdysozoa</taxon>
        <taxon>Arthropoda</taxon>
        <taxon>Hexapoda</taxon>
        <taxon>Insecta</taxon>
        <taxon>Pterygota</taxon>
        <taxon>Neoptera</taxon>
        <taxon>Endopterygota</taxon>
        <taxon>Coleoptera</taxon>
        <taxon>Polyphaga</taxon>
        <taxon>Cucujiformia</taxon>
        <taxon>Chrysomeloidea</taxon>
        <taxon>Cerambycidae</taxon>
        <taxon>Lamiinae</taxon>
        <taxon>Monochamini</taxon>
        <taxon>Molorchus</taxon>
    </lineage>
</organism>
<evidence type="ECO:0000313" key="3">
    <source>
        <dbReference type="Proteomes" id="UP001162164"/>
    </source>
</evidence>
<dbReference type="InterPro" id="IPR014790">
    <property type="entry name" value="MutL_C"/>
</dbReference>
<feature type="domain" description="WW" evidence="1">
    <location>
        <begin position="467"/>
        <end position="492"/>
    </location>
</feature>